<dbReference type="Proteomes" id="UP000800094">
    <property type="component" value="Unassembled WGS sequence"/>
</dbReference>
<dbReference type="RefSeq" id="XP_033676992.1">
    <property type="nucleotide sequence ID" value="XM_033834618.1"/>
</dbReference>
<evidence type="ECO:0000313" key="2">
    <source>
        <dbReference type="Proteomes" id="UP000800094"/>
    </source>
</evidence>
<sequence length="168" mass="18287">MSTATGHNGSGGVVEKHDASLLLVYIESFRRALRRAMLSKALFCGLRLPETRRSPPAGAFGQCQNEPCRAASPLLSPIADRHASHCAAAHALQSPRRLPFQHFERLLEMHGADRCSLTETLAADQSQIFPKRKRRGRELVTPARRCASGSSGALTTFLCDLLAPTTPQ</sequence>
<name>A0A6A6HW49_9PLEO</name>
<dbReference type="GeneID" id="54587948"/>
<protein>
    <submittedName>
        <fullName evidence="1">Uncharacterized protein</fullName>
    </submittedName>
</protein>
<reference evidence="1" key="1">
    <citation type="journal article" date="2020" name="Stud. Mycol.">
        <title>101 Dothideomycetes genomes: a test case for predicting lifestyles and emergence of pathogens.</title>
        <authorList>
            <person name="Haridas S."/>
            <person name="Albert R."/>
            <person name="Binder M."/>
            <person name="Bloem J."/>
            <person name="Labutti K."/>
            <person name="Salamov A."/>
            <person name="Andreopoulos B."/>
            <person name="Baker S."/>
            <person name="Barry K."/>
            <person name="Bills G."/>
            <person name="Bluhm B."/>
            <person name="Cannon C."/>
            <person name="Castanera R."/>
            <person name="Culley D."/>
            <person name="Daum C."/>
            <person name="Ezra D."/>
            <person name="Gonzalez J."/>
            <person name="Henrissat B."/>
            <person name="Kuo A."/>
            <person name="Liang C."/>
            <person name="Lipzen A."/>
            <person name="Lutzoni F."/>
            <person name="Magnuson J."/>
            <person name="Mondo S."/>
            <person name="Nolan M."/>
            <person name="Ohm R."/>
            <person name="Pangilinan J."/>
            <person name="Park H.-J."/>
            <person name="Ramirez L."/>
            <person name="Alfaro M."/>
            <person name="Sun H."/>
            <person name="Tritt A."/>
            <person name="Yoshinaga Y."/>
            <person name="Zwiers L.-H."/>
            <person name="Turgeon B."/>
            <person name="Goodwin S."/>
            <person name="Spatafora J."/>
            <person name="Crous P."/>
            <person name="Grigoriev I."/>
        </authorList>
    </citation>
    <scope>NUCLEOTIDE SEQUENCE</scope>
    <source>
        <strain evidence="1">CBS 122368</strain>
    </source>
</reference>
<dbReference type="AlphaFoldDB" id="A0A6A6HW49"/>
<organism evidence="1 2">
    <name type="scientific">Trematosphaeria pertusa</name>
    <dbReference type="NCBI Taxonomy" id="390896"/>
    <lineage>
        <taxon>Eukaryota</taxon>
        <taxon>Fungi</taxon>
        <taxon>Dikarya</taxon>
        <taxon>Ascomycota</taxon>
        <taxon>Pezizomycotina</taxon>
        <taxon>Dothideomycetes</taxon>
        <taxon>Pleosporomycetidae</taxon>
        <taxon>Pleosporales</taxon>
        <taxon>Massarineae</taxon>
        <taxon>Trematosphaeriaceae</taxon>
        <taxon>Trematosphaeria</taxon>
    </lineage>
</organism>
<dbReference type="EMBL" id="ML987209">
    <property type="protein sequence ID" value="KAF2241988.1"/>
    <property type="molecule type" value="Genomic_DNA"/>
</dbReference>
<evidence type="ECO:0000313" key="1">
    <source>
        <dbReference type="EMBL" id="KAF2241988.1"/>
    </source>
</evidence>
<gene>
    <name evidence="1" type="ORF">BU26DRAFT_584858</name>
</gene>
<proteinExistence type="predicted"/>
<keyword evidence="2" id="KW-1185">Reference proteome</keyword>
<accession>A0A6A6HW49</accession>